<dbReference type="GO" id="GO:0003682">
    <property type="term" value="F:chromatin binding"/>
    <property type="evidence" value="ECO:0007669"/>
    <property type="project" value="TreeGrafter"/>
</dbReference>
<name>E5A564_LEPMJ</name>
<dbReference type="AlphaFoldDB" id="E5A564"/>
<evidence type="ECO:0000259" key="2">
    <source>
        <dbReference type="Pfam" id="PF01593"/>
    </source>
</evidence>
<dbReference type="OrthoDB" id="5046242at2759"/>
<dbReference type="HOGENOM" id="CLU_004498_7_1_1"/>
<dbReference type="Pfam" id="PF01593">
    <property type="entry name" value="Amino_oxidase"/>
    <property type="match status" value="1"/>
</dbReference>
<dbReference type="InterPro" id="IPR036188">
    <property type="entry name" value="FAD/NAD-bd_sf"/>
</dbReference>
<reference evidence="4" key="1">
    <citation type="journal article" date="2011" name="Nat. Commun.">
        <title>Effector diversification within compartments of the Leptosphaeria maculans genome affected by Repeat-Induced Point mutations.</title>
        <authorList>
            <person name="Rouxel T."/>
            <person name="Grandaubert J."/>
            <person name="Hane J.K."/>
            <person name="Hoede C."/>
            <person name="van de Wouw A.P."/>
            <person name="Couloux A."/>
            <person name="Dominguez V."/>
            <person name="Anthouard V."/>
            <person name="Bally P."/>
            <person name="Bourras S."/>
            <person name="Cozijnsen A.J."/>
            <person name="Ciuffetti L.M."/>
            <person name="Degrave A."/>
            <person name="Dilmaghani A."/>
            <person name="Duret L."/>
            <person name="Fudal I."/>
            <person name="Goodwin S.B."/>
            <person name="Gout L."/>
            <person name="Glaser N."/>
            <person name="Linglin J."/>
            <person name="Kema G.H.J."/>
            <person name="Lapalu N."/>
            <person name="Lawrence C.B."/>
            <person name="May K."/>
            <person name="Meyer M."/>
            <person name="Ollivier B."/>
            <person name="Poulain J."/>
            <person name="Schoch C.L."/>
            <person name="Simon A."/>
            <person name="Spatafora J.W."/>
            <person name="Stachowiak A."/>
            <person name="Turgeon B.G."/>
            <person name="Tyler B.M."/>
            <person name="Vincent D."/>
            <person name="Weissenbach J."/>
            <person name="Amselem J."/>
            <person name="Quesneville H."/>
            <person name="Oliver R.P."/>
            <person name="Wincker P."/>
            <person name="Balesdent M.-H."/>
            <person name="Howlett B.J."/>
        </authorList>
    </citation>
    <scope>NUCLEOTIDE SEQUENCE [LARGE SCALE GENOMIC DNA]</scope>
    <source>
        <strain evidence="4">JN3 / isolate v23.1.3 / race Av1-4-5-6-7-8</strain>
    </source>
</reference>
<dbReference type="SUPFAM" id="SSF54373">
    <property type="entry name" value="FAD-linked reductases, C-terminal domain"/>
    <property type="match status" value="1"/>
</dbReference>
<accession>E5A564</accession>
<keyword evidence="4" id="KW-1185">Reference proteome</keyword>
<dbReference type="OMA" id="YVTFPRA"/>
<dbReference type="PRINTS" id="PR00419">
    <property type="entry name" value="ADXRDTASE"/>
</dbReference>
<dbReference type="PANTHER" id="PTHR10742">
    <property type="entry name" value="FLAVIN MONOAMINE OXIDASE"/>
    <property type="match status" value="1"/>
</dbReference>
<dbReference type="SUPFAM" id="SSF51905">
    <property type="entry name" value="FAD/NAD(P)-binding domain"/>
    <property type="match status" value="1"/>
</dbReference>
<evidence type="ECO:0000256" key="1">
    <source>
        <dbReference type="SAM" id="MobiDB-lite"/>
    </source>
</evidence>
<organism evidence="4">
    <name type="scientific">Leptosphaeria maculans (strain JN3 / isolate v23.1.3 / race Av1-4-5-6-7-8)</name>
    <name type="common">Blackleg fungus</name>
    <name type="synonym">Phoma lingam</name>
    <dbReference type="NCBI Taxonomy" id="985895"/>
    <lineage>
        <taxon>Eukaryota</taxon>
        <taxon>Fungi</taxon>
        <taxon>Dikarya</taxon>
        <taxon>Ascomycota</taxon>
        <taxon>Pezizomycotina</taxon>
        <taxon>Dothideomycetes</taxon>
        <taxon>Pleosporomycetidae</taxon>
        <taxon>Pleosporales</taxon>
        <taxon>Pleosporineae</taxon>
        <taxon>Leptosphaeriaceae</taxon>
        <taxon>Plenodomus</taxon>
        <taxon>Plenodomus lingam/Leptosphaeria maculans species complex</taxon>
    </lineage>
</organism>
<dbReference type="Gene3D" id="3.90.660.10">
    <property type="match status" value="1"/>
</dbReference>
<evidence type="ECO:0000313" key="3">
    <source>
        <dbReference type="EMBL" id="CBX98762.1"/>
    </source>
</evidence>
<dbReference type="eggNOG" id="KOG0029">
    <property type="taxonomic scope" value="Eukaryota"/>
</dbReference>
<dbReference type="InterPro" id="IPR050281">
    <property type="entry name" value="Flavin_monoamine_oxidase"/>
</dbReference>
<dbReference type="FunCoup" id="E5A564">
    <property type="interactions" value="348"/>
</dbReference>
<evidence type="ECO:0000313" key="4">
    <source>
        <dbReference type="Proteomes" id="UP000002668"/>
    </source>
</evidence>
<feature type="region of interest" description="Disordered" evidence="1">
    <location>
        <begin position="384"/>
        <end position="412"/>
    </location>
</feature>
<dbReference type="Gene3D" id="3.50.50.60">
    <property type="entry name" value="FAD/NAD(P)-binding domain"/>
    <property type="match status" value="1"/>
</dbReference>
<dbReference type="STRING" id="985895.E5A564"/>
<dbReference type="GO" id="GO:0016491">
    <property type="term" value="F:oxidoreductase activity"/>
    <property type="evidence" value="ECO:0007669"/>
    <property type="project" value="InterPro"/>
</dbReference>
<dbReference type="EMBL" id="FP929134">
    <property type="protein sequence ID" value="CBX98762.1"/>
    <property type="molecule type" value="Genomic_DNA"/>
</dbReference>
<dbReference type="VEuPathDB" id="FungiDB:LEMA_P080010.1"/>
<dbReference type="GO" id="GO:0050660">
    <property type="term" value="F:flavin adenine dinucleotide binding"/>
    <property type="evidence" value="ECO:0007669"/>
    <property type="project" value="TreeGrafter"/>
</dbReference>
<gene>
    <name evidence="3" type="ORF">LEMA_P080010.1</name>
</gene>
<dbReference type="GO" id="GO:0006338">
    <property type="term" value="P:chromatin remodeling"/>
    <property type="evidence" value="ECO:0007669"/>
    <property type="project" value="TreeGrafter"/>
</dbReference>
<sequence length="599" mass="66431">MEDTLRPNVEYRTFIPNNRSSFLATSVSRMQRDLSCSLHQVGPLEVKEDVTAPMIRRVAGKVPHVCVVGAGVAGLRCADVLLQHGLKVTILEGRDRVGGRICKSLSSPQVWTHSCIKSITNAVYRSGPNWIHGTDNNPILDLARETNTRVMNWDGRQAVFDHLGNLMPEPEAAENTEHVWTIIERAMKLSNDDSASIPAEKSLYDFFKEQVVEMFPPDDEGEGKAKSKQNTILQMGEMWGAFVGSPVQSQSLKFFWMEECIDGENLFVAETYHKVLEKIAEPALKATVKFGHVVKEIVSSITDQGNGTSVTVKIEGQQSQTYDEVVITAPLGWLKRNLHVFKPELPARLKAGIDSISYGHLDKVYINFPTAFWNDKSFQETTATSRVKDHSVPNGTATAAPHHQNQDEESVSATINPKHWPGFTHWAAPSYAEHTNPLRWNQEAVNLAALPGSTAHPTLLFYIFGPTSLHIAKMLASNPESKHQELLTEFFHPYFSRLPNYSANDPAHQPKAVLATAWANDELSGYGSYCNFQVGLEKGDEDIETMRQGMPERGVWLAGEHTAPFVALGTVTGAYWSGEGVAKRIVKAYGIDAVNERKA</sequence>
<dbReference type="Proteomes" id="UP000002668">
    <property type="component" value="Genome"/>
</dbReference>
<feature type="domain" description="Amine oxidase" evidence="2">
    <location>
        <begin position="72"/>
        <end position="585"/>
    </location>
</feature>
<dbReference type="PANTHER" id="PTHR10742:SF414">
    <property type="entry name" value="CONTAINING AMINE OXIDASE, PUTATIVE (AFU_ORTHOLOGUE AFUA_3G12150)-RELATED"/>
    <property type="match status" value="1"/>
</dbReference>
<dbReference type="InParanoid" id="E5A564"/>
<dbReference type="InterPro" id="IPR002937">
    <property type="entry name" value="Amino_oxidase"/>
</dbReference>
<proteinExistence type="predicted"/>
<protein>
    <recommendedName>
        <fullName evidence="2">Amine oxidase domain-containing protein</fullName>
    </recommendedName>
</protein>